<accession>A0A8I5R4W2</accession>
<evidence type="ECO:0000313" key="1">
    <source>
        <dbReference type="Ensembl" id="ENSPANP00000047859.1"/>
    </source>
</evidence>
<dbReference type="PANTHER" id="PTHR46254">
    <property type="entry name" value="PROTEIN GVQW1-RELATED"/>
    <property type="match status" value="1"/>
</dbReference>
<name>A0A8I5R4W2_PAPAN</name>
<sequence length="210" mass="22790">MPQGKPRDQELVKMPKALLDLEEESFLCRPGVACRAAQVPGSAVVHALDACLQLQRCQGAAAAILGCDFIYFQDGIPLHIQRGHGQLVEPLRDLALLLPVPVDVADPGADQALQDDRVSLAPQDMGQLLRPDEPPASCQGDSSETGSHSLAQAGVQWCDLRSLQLPPPGFKRFSCLSLPTSWDYRCVPPHLANFCIFGRDGVSPCWPDWS</sequence>
<protein>
    <submittedName>
        <fullName evidence="1">Uncharacterized protein</fullName>
    </submittedName>
</protein>
<reference evidence="1 2" key="1">
    <citation type="submission" date="2012-03" db="EMBL/GenBank/DDBJ databases">
        <title>Whole Genome Assembly of Papio anubis.</title>
        <authorList>
            <person name="Liu Y.L."/>
            <person name="Abraham K.A."/>
            <person name="Akbar H.A."/>
            <person name="Ali S.A."/>
            <person name="Anosike U.A."/>
            <person name="Aqrawi P.A."/>
            <person name="Arias F.A."/>
            <person name="Attaway T.A."/>
            <person name="Awwad R.A."/>
            <person name="Babu C.B."/>
            <person name="Bandaranaike D.B."/>
            <person name="Battles P.B."/>
            <person name="Bell A.B."/>
            <person name="Beltran B.B."/>
            <person name="Berhane-Mersha D.B."/>
            <person name="Bess C.B."/>
            <person name="Bickham C.B."/>
            <person name="Bolden T.B."/>
            <person name="Carter K.C."/>
            <person name="Chau D.C."/>
            <person name="Chavez A.C."/>
            <person name="Clerc-Blankenburg K.C."/>
            <person name="Coyle M.C."/>
            <person name="Dao M.D."/>
            <person name="Davila M.L.D."/>
            <person name="Davy-Carroll L.D."/>
            <person name="Denson S.D."/>
            <person name="Dinh H.D."/>
            <person name="Fernandez S.F."/>
            <person name="Fernando P.F."/>
            <person name="Forbes L.F."/>
            <person name="Francis C.F."/>
            <person name="Francisco L.F."/>
            <person name="Fu Q.F."/>
            <person name="Garcia-Iii R.G."/>
            <person name="Garrett T.G."/>
            <person name="Gross S.G."/>
            <person name="Gubbala S.G."/>
            <person name="Hirani K.H."/>
            <person name="Hogues M.H."/>
            <person name="Hollins B.H."/>
            <person name="Jackson L.J."/>
            <person name="Javaid M.J."/>
            <person name="Jhangiani S.J."/>
            <person name="Johnson A.J."/>
            <person name="Johnson B.J."/>
            <person name="Jones J.J."/>
            <person name="Joshi V.J."/>
            <person name="Kalu J.K."/>
            <person name="Khan N.K."/>
            <person name="Korchina V.K."/>
            <person name="Kovar C.K."/>
            <person name="Lago L.L."/>
            <person name="Lara F.L."/>
            <person name="Le T.-K.L."/>
            <person name="Lee S.L."/>
            <person name="Legall-Iii F.L."/>
            <person name="Lemon S.L."/>
            <person name="Liu J.L."/>
            <person name="Liu Y.-S.L."/>
            <person name="Liyanage D.L."/>
            <person name="Lopez J.L."/>
            <person name="Lorensuhewa L.L."/>
            <person name="Mata R.M."/>
            <person name="Mathew T.M."/>
            <person name="Mercado C.M."/>
            <person name="Mercado I.M."/>
            <person name="Morales K.M."/>
            <person name="Morgan M.M."/>
            <person name="Munidasa M.M."/>
            <person name="Ngo D.N."/>
            <person name="Nguyen L.N."/>
            <person name="Nguyen T.N."/>
            <person name="Nguyen N.N."/>
            <person name="Obregon M.O."/>
            <person name="Okwuonu G.O."/>
            <person name="Ongeri F.O."/>
            <person name="Onwere C.O."/>
            <person name="Osifeso I.O."/>
            <person name="Parra A.P."/>
            <person name="Patil S.P."/>
            <person name="Perez A.P."/>
            <person name="Perez Y.P."/>
            <person name="Pham C.P."/>
            <person name="Pu L.-L.P."/>
            <person name="Puazo M.P."/>
            <person name="Quiroz J.Q."/>
            <person name="Rouhana J.R."/>
            <person name="Ruiz M.R."/>
            <person name="Ruiz S.-J.R."/>
            <person name="Saada N.S."/>
            <person name="Santibanez J.S."/>
            <person name="Scheel M.S."/>
            <person name="Schneider B.S."/>
            <person name="Simmons D.S."/>
            <person name="Sisson I.S."/>
            <person name="Tang L.-Y.T."/>
            <person name="Thornton R.T."/>
            <person name="Tisius J.T."/>
            <person name="Toledanes G.T."/>
            <person name="Trejos Z.T."/>
            <person name="Usmani K.U."/>
            <person name="Varghese R.V."/>
            <person name="Vattathil S.V."/>
            <person name="Vee V.V."/>
            <person name="Walker D.W."/>
            <person name="Weissenberger G.W."/>
            <person name="White C.W."/>
            <person name="Williams A.W."/>
            <person name="Woodworth J.W."/>
            <person name="Wright R.W."/>
            <person name="Zhu Y.Z."/>
            <person name="Han Y.H."/>
            <person name="Newsham I.N."/>
            <person name="Nazareth L.N."/>
            <person name="Worley K.W."/>
            <person name="Muzny D.M."/>
            <person name="Rogers J.R."/>
            <person name="Gibbs R.G."/>
        </authorList>
    </citation>
    <scope>NUCLEOTIDE SEQUENCE [LARGE SCALE GENOMIC DNA]</scope>
</reference>
<dbReference type="Ensembl" id="ENSPANT00000078892.1">
    <property type="protein sequence ID" value="ENSPANP00000047859.1"/>
    <property type="gene ID" value="ENSPANG00000037866.1"/>
</dbReference>
<organism evidence="1 2">
    <name type="scientific">Papio anubis</name>
    <name type="common">Olive baboon</name>
    <dbReference type="NCBI Taxonomy" id="9555"/>
    <lineage>
        <taxon>Eukaryota</taxon>
        <taxon>Metazoa</taxon>
        <taxon>Chordata</taxon>
        <taxon>Craniata</taxon>
        <taxon>Vertebrata</taxon>
        <taxon>Euteleostomi</taxon>
        <taxon>Mammalia</taxon>
        <taxon>Eutheria</taxon>
        <taxon>Euarchontoglires</taxon>
        <taxon>Primates</taxon>
        <taxon>Haplorrhini</taxon>
        <taxon>Catarrhini</taxon>
        <taxon>Cercopithecidae</taxon>
        <taxon>Cercopithecinae</taxon>
        <taxon>Papio</taxon>
    </lineage>
</organism>
<evidence type="ECO:0000313" key="2">
    <source>
        <dbReference type="Proteomes" id="UP000028761"/>
    </source>
</evidence>
<reference evidence="1" key="2">
    <citation type="submission" date="2025-08" db="UniProtKB">
        <authorList>
            <consortium name="Ensembl"/>
        </authorList>
    </citation>
    <scope>IDENTIFICATION</scope>
</reference>
<dbReference type="AlphaFoldDB" id="A0A8I5R4W2"/>
<keyword evidence="2" id="KW-1185">Reference proteome</keyword>
<dbReference type="Proteomes" id="UP000028761">
    <property type="component" value="Chromosome 4"/>
</dbReference>
<dbReference type="PANTHER" id="PTHR46254:SF6">
    <property type="entry name" value="HIGH MOBILITY GROUP AT-HOOK 2"/>
    <property type="match status" value="1"/>
</dbReference>
<dbReference type="GeneTree" id="ENSGT00940000161627"/>
<reference evidence="1" key="3">
    <citation type="submission" date="2025-09" db="UniProtKB">
        <authorList>
            <consortium name="Ensembl"/>
        </authorList>
    </citation>
    <scope>IDENTIFICATION</scope>
</reference>
<proteinExistence type="predicted"/>